<proteinExistence type="predicted"/>
<accession>A0A0F9SIJ3</accession>
<protein>
    <submittedName>
        <fullName evidence="1">Uncharacterized protein</fullName>
    </submittedName>
</protein>
<reference evidence="1" key="1">
    <citation type="journal article" date="2015" name="Nature">
        <title>Complex archaea that bridge the gap between prokaryotes and eukaryotes.</title>
        <authorList>
            <person name="Spang A."/>
            <person name="Saw J.H."/>
            <person name="Jorgensen S.L."/>
            <person name="Zaremba-Niedzwiedzka K."/>
            <person name="Martijn J."/>
            <person name="Lind A.E."/>
            <person name="van Eijk R."/>
            <person name="Schleper C."/>
            <person name="Guy L."/>
            <person name="Ettema T.J."/>
        </authorList>
    </citation>
    <scope>NUCLEOTIDE SEQUENCE</scope>
</reference>
<name>A0A0F9SIJ3_9ZZZZ</name>
<dbReference type="EMBL" id="LAZR01000634">
    <property type="protein sequence ID" value="KKN62127.1"/>
    <property type="molecule type" value="Genomic_DNA"/>
</dbReference>
<dbReference type="AlphaFoldDB" id="A0A0F9SIJ3"/>
<organism evidence="1">
    <name type="scientific">marine sediment metagenome</name>
    <dbReference type="NCBI Taxonomy" id="412755"/>
    <lineage>
        <taxon>unclassified sequences</taxon>
        <taxon>metagenomes</taxon>
        <taxon>ecological metagenomes</taxon>
    </lineage>
</organism>
<evidence type="ECO:0000313" key="1">
    <source>
        <dbReference type="EMBL" id="KKN62127.1"/>
    </source>
</evidence>
<comment type="caution">
    <text evidence="1">The sequence shown here is derived from an EMBL/GenBank/DDBJ whole genome shotgun (WGS) entry which is preliminary data.</text>
</comment>
<gene>
    <name evidence="1" type="ORF">LCGC14_0515030</name>
</gene>
<sequence length="61" mass="7125">MVRGNNLVKIRPSKEFNDIINFIRAKCILEGKIPPSKARITQAIAKKINKEELLRNEFIRF</sequence>